<dbReference type="InterPro" id="IPR042573">
    <property type="entry name" value="GNAT_acetyltra_N"/>
</dbReference>
<keyword evidence="3" id="KW-1185">Reference proteome</keyword>
<dbReference type="InterPro" id="IPR027365">
    <property type="entry name" value="GNAT_acetyltra_YdfB-like"/>
</dbReference>
<feature type="domain" description="N-acetyltransferase" evidence="1">
    <location>
        <begin position="118"/>
        <end position="245"/>
    </location>
</feature>
<organism evidence="2 3">
    <name type="scientific">Faecalicatena contorta</name>
    <dbReference type="NCBI Taxonomy" id="39482"/>
    <lineage>
        <taxon>Bacteria</taxon>
        <taxon>Bacillati</taxon>
        <taxon>Bacillota</taxon>
        <taxon>Clostridia</taxon>
        <taxon>Lachnospirales</taxon>
        <taxon>Lachnospiraceae</taxon>
        <taxon>Faecalicatena</taxon>
    </lineage>
</organism>
<evidence type="ECO:0000259" key="1">
    <source>
        <dbReference type="PROSITE" id="PS51186"/>
    </source>
</evidence>
<accession>A0A316A687</accession>
<evidence type="ECO:0000313" key="3">
    <source>
        <dbReference type="Proteomes" id="UP000254051"/>
    </source>
</evidence>
<dbReference type="GO" id="GO:0016747">
    <property type="term" value="F:acyltransferase activity, transferring groups other than amino-acyl groups"/>
    <property type="evidence" value="ECO:0007669"/>
    <property type="project" value="InterPro"/>
</dbReference>
<dbReference type="Proteomes" id="UP000254051">
    <property type="component" value="Unassembled WGS sequence"/>
</dbReference>
<protein>
    <submittedName>
        <fullName evidence="2">GNAT acetyltransferase</fullName>
    </submittedName>
</protein>
<keyword evidence="2" id="KW-0808">Transferase</keyword>
<reference evidence="3" key="1">
    <citation type="submission" date="2017-07" db="EMBL/GenBank/DDBJ databases">
        <authorList>
            <person name="Varghese N."/>
            <person name="Submissions S."/>
        </authorList>
    </citation>
    <scope>NUCLEOTIDE SEQUENCE [LARGE SCALE GENOMIC DNA]</scope>
    <source>
        <strain evidence="3">NLAE-zl-C134</strain>
    </source>
</reference>
<dbReference type="PANTHER" id="PTHR31143:SF2">
    <property type="entry name" value="FR47-LIKE DOMAIN-CONTAINING PROTEIN-RELATED"/>
    <property type="match status" value="1"/>
</dbReference>
<gene>
    <name evidence="2" type="ORF">SAMN05216529_101489</name>
</gene>
<name>A0A316A687_9FIRM</name>
<dbReference type="Gene3D" id="3.40.630.30">
    <property type="match status" value="1"/>
</dbReference>
<dbReference type="PANTHER" id="PTHR31143">
    <property type="match status" value="1"/>
</dbReference>
<dbReference type="PROSITE" id="PS51186">
    <property type="entry name" value="GNAT"/>
    <property type="match status" value="1"/>
</dbReference>
<evidence type="ECO:0000313" key="2">
    <source>
        <dbReference type="EMBL" id="SUQ12592.1"/>
    </source>
</evidence>
<dbReference type="InterPro" id="IPR000182">
    <property type="entry name" value="GNAT_dom"/>
</dbReference>
<dbReference type="AlphaFoldDB" id="A0A316A687"/>
<dbReference type="OrthoDB" id="7054616at2"/>
<dbReference type="RefSeq" id="WP_109708605.1">
    <property type="nucleotide sequence ID" value="NZ_QGDS01000001.1"/>
</dbReference>
<dbReference type="EMBL" id="UHJJ01000001">
    <property type="protein sequence ID" value="SUQ12592.1"/>
    <property type="molecule type" value="Genomic_DNA"/>
</dbReference>
<dbReference type="Gene3D" id="3.40.630.110">
    <property type="entry name" value="GNAT acetyltransferase-like"/>
    <property type="match status" value="1"/>
</dbReference>
<dbReference type="Pfam" id="PF12746">
    <property type="entry name" value="GNAT_acetyltran"/>
    <property type="match status" value="1"/>
</dbReference>
<proteinExistence type="predicted"/>
<sequence length="245" mass="28058">MNKCKVTALFDGWNEALIWSCLQGHMGNMILDDDENPLSAMIDIGDFCFFAGNPNSALFTMPAKTKLLIPKDRAWAKLIESFYGKQVNKTLRYAIKKEPHIFNEEVLAAYIKTLDDCYELRMFDQEIFEMARIEEWSFDLCSQFKDYKDYQNKAIGTAILHQGKLVAGASPYATYNEGIEIEIDTKPEYRRKGLATVCGAKLILECLQRNIYPSWDAHDLRSVALAEKLGYHLDSSYVTYELSVK</sequence>
<dbReference type="SUPFAM" id="SSF55729">
    <property type="entry name" value="Acyl-CoA N-acyltransferases (Nat)"/>
    <property type="match status" value="1"/>
</dbReference>
<dbReference type="InterPro" id="IPR016181">
    <property type="entry name" value="Acyl_CoA_acyltransferase"/>
</dbReference>